<comment type="subcellular location">
    <subcellularLocation>
        <location evidence="2">Cell membrane</location>
        <topology evidence="2">Multi-pass membrane protein</topology>
    </subcellularLocation>
</comment>
<evidence type="ECO:0000256" key="8">
    <source>
        <dbReference type="ARBA" id="ARBA00022837"/>
    </source>
</evidence>
<keyword evidence="8" id="KW-0106">Calcium</keyword>
<dbReference type="EMBL" id="DS022301">
    <property type="protein sequence ID" value="OAJ38283.1"/>
    <property type="molecule type" value="Genomic_DNA"/>
</dbReference>
<evidence type="ECO:0000256" key="9">
    <source>
        <dbReference type="ARBA" id="ARBA00022963"/>
    </source>
</evidence>
<accession>A0A177WE12</accession>
<dbReference type="InterPro" id="IPR002921">
    <property type="entry name" value="Fungal_lipase-type"/>
</dbReference>
<evidence type="ECO:0000256" key="5">
    <source>
        <dbReference type="ARBA" id="ARBA00022692"/>
    </source>
</evidence>
<keyword evidence="3" id="KW-1003">Cell membrane</keyword>
<dbReference type="GO" id="GO:0005886">
    <property type="term" value="C:plasma membrane"/>
    <property type="evidence" value="ECO:0007669"/>
    <property type="project" value="UniProtKB-SubCell"/>
</dbReference>
<feature type="domain" description="Fungal lipase-type" evidence="16">
    <location>
        <begin position="623"/>
        <end position="770"/>
    </location>
</feature>
<evidence type="ECO:0000256" key="7">
    <source>
        <dbReference type="ARBA" id="ARBA00022801"/>
    </source>
</evidence>
<sequence length="943" mass="102911">MSSKQDLLSWIIPGKKMQPVATFTCSSAGDQDDNDDASVVLDSDENTATLANFPDFSVKAEPSCLISESISSNSVSDILATSALASQPNHGLLTSHGSSSALSIQSTTETIYYPRRLYSNEPILPAPLASIVSSISTISRVSIRIASVIAGVTFDSLKFGVSTSFDLGRRVMVSAASSARTLHSIAARHETVSADHGPFFNVLDKYTDTSIYIIHTAFSLAELLTLSTFHIASTTVNFSLQAAEEFVQTFDGLFGETDTSKTLAAFVCIFMEEWRGQDDALGLSTQIGKLSALGQISKAMLAYCCLQYVTRKRWRSLIELEPVFVGRAGKTKTYDPSNDFFTLNFFDTSGPLSCNPSPASYVPIQPISFLDEDMLFSKLPRRRSFSQHGLSTRASIPAALRMTNGSLSISTTPDLSGSNIPRRRCVSGPLGDASFMHGMTYSPDSIRFTPNESFFSYYSPCLTAQSNNMDLEASQKAFTDCSETSSLAKAVDTHYLLDEEPVLDPYIGTVSKLIPPEASKTTKLPISVVSDRSRVEFAFRYIKFATGAYGTNFLKLMGLGTSREHTYKTDGDHHNHQSLANHARIPVEHIVTSSFLTPNKTDPSKHQAPVHYVVVDHETKSVVVSLRGTLGISDLVTDLSASYLCYKTLQGLEGYVHSGMYKSAQLISKGPVRKAVIDTLEEHPGYALILTGHSLGAGCAALLSVIWSTRITHWNGQDDFVTNEAEGLPVRPIHCYVFGPPAIMSAELSRSYKSLISTFIFRNDAIPRLSLGLIRDFRNVTVTLCHDKGMAEKIIMQVLGMFKKNHTPAVLTGVDSESDELLHWATLKTLRADMKAEKLYPPGTIYWINANTGKLLAQPPHPLKPDTSHLPQPAGFPALPSPLPAPASAPEPSKTTPISIHKVQDVEMAFSELAFSTKMFTDHSPHHYEGTLELLVRSMAASE</sequence>
<evidence type="ECO:0000256" key="3">
    <source>
        <dbReference type="ARBA" id="ARBA00022475"/>
    </source>
</evidence>
<evidence type="ECO:0000313" key="18">
    <source>
        <dbReference type="Proteomes" id="UP000077115"/>
    </source>
</evidence>
<dbReference type="OrthoDB" id="438440at2759"/>
<keyword evidence="11" id="KW-0443">Lipid metabolism</keyword>
<feature type="compositionally biased region" description="Pro residues" evidence="15">
    <location>
        <begin position="879"/>
        <end position="889"/>
    </location>
</feature>
<evidence type="ECO:0000313" key="17">
    <source>
        <dbReference type="EMBL" id="OAJ38283.1"/>
    </source>
</evidence>
<protein>
    <recommendedName>
        <fullName evidence="14">sn-1-specific diacylglycerol lipase</fullName>
        <ecNumber evidence="14">3.1.1.116</ecNumber>
    </recommendedName>
</protein>
<evidence type="ECO:0000256" key="10">
    <source>
        <dbReference type="ARBA" id="ARBA00022989"/>
    </source>
</evidence>
<gene>
    <name evidence="17" type="ORF">BDEG_22231</name>
</gene>
<dbReference type="Pfam" id="PF01764">
    <property type="entry name" value="Lipase_3"/>
    <property type="match status" value="1"/>
</dbReference>
<dbReference type="PANTHER" id="PTHR45792">
    <property type="entry name" value="DIACYLGLYCEROL LIPASE HOMOLOG-RELATED"/>
    <property type="match status" value="1"/>
</dbReference>
<dbReference type="Proteomes" id="UP000077115">
    <property type="component" value="Unassembled WGS sequence"/>
</dbReference>
<reference evidence="17 18" key="2">
    <citation type="submission" date="2016-05" db="EMBL/GenBank/DDBJ databases">
        <title>Lineage-specific infection strategies underlie the spectrum of fungal disease in amphibians.</title>
        <authorList>
            <person name="Cuomo C.A."/>
            <person name="Farrer R.A."/>
            <person name="James T."/>
            <person name="Longcore J."/>
            <person name="Birren B."/>
        </authorList>
    </citation>
    <scope>NUCLEOTIDE SEQUENCE [LARGE SCALE GENOMIC DNA]</scope>
    <source>
        <strain evidence="17 18">JEL423</strain>
    </source>
</reference>
<dbReference type="CDD" id="cd00519">
    <property type="entry name" value="Lipase_3"/>
    <property type="match status" value="1"/>
</dbReference>
<evidence type="ECO:0000256" key="4">
    <source>
        <dbReference type="ARBA" id="ARBA00022553"/>
    </source>
</evidence>
<dbReference type="PANTHER" id="PTHR45792:SF7">
    <property type="entry name" value="PUTATIVE (AFU_ORTHOLOGUE AFUA_6G02710)-RELATED"/>
    <property type="match status" value="1"/>
</dbReference>
<dbReference type="GO" id="GO:0046340">
    <property type="term" value="P:diacylglycerol catabolic process"/>
    <property type="evidence" value="ECO:0007669"/>
    <property type="project" value="TreeGrafter"/>
</dbReference>
<reference evidence="17 18" key="1">
    <citation type="submission" date="2006-10" db="EMBL/GenBank/DDBJ databases">
        <title>The Genome Sequence of Batrachochytrium dendrobatidis JEL423.</title>
        <authorList>
            <consortium name="The Broad Institute Genome Sequencing Platform"/>
            <person name="Birren B."/>
            <person name="Lander E."/>
            <person name="Galagan J."/>
            <person name="Cuomo C."/>
            <person name="Devon K."/>
            <person name="Jaffe D."/>
            <person name="Butler J."/>
            <person name="Alvarez P."/>
            <person name="Gnerre S."/>
            <person name="Grabherr M."/>
            <person name="Kleber M."/>
            <person name="Mauceli E."/>
            <person name="Brockman W."/>
            <person name="Young S."/>
            <person name="LaButti K."/>
            <person name="Sykes S."/>
            <person name="DeCaprio D."/>
            <person name="Crawford M."/>
            <person name="Koehrsen M."/>
            <person name="Engels R."/>
            <person name="Montgomery P."/>
            <person name="Pearson M."/>
            <person name="Howarth C."/>
            <person name="Larson L."/>
            <person name="White J."/>
            <person name="O'Leary S."/>
            <person name="Kodira C."/>
            <person name="Zeng Q."/>
            <person name="Yandava C."/>
            <person name="Alvarado L."/>
            <person name="Longcore J."/>
            <person name="James T."/>
        </authorList>
    </citation>
    <scope>NUCLEOTIDE SEQUENCE [LARGE SCALE GENOMIC DNA]</scope>
    <source>
        <strain evidence="17 18">JEL423</strain>
    </source>
</reference>
<evidence type="ECO:0000256" key="15">
    <source>
        <dbReference type="SAM" id="MobiDB-lite"/>
    </source>
</evidence>
<dbReference type="Gene3D" id="3.40.50.1820">
    <property type="entry name" value="alpha/beta hydrolase"/>
    <property type="match status" value="1"/>
</dbReference>
<dbReference type="GO" id="GO:0046872">
    <property type="term" value="F:metal ion binding"/>
    <property type="evidence" value="ECO:0007669"/>
    <property type="project" value="UniProtKB-KW"/>
</dbReference>
<feature type="region of interest" description="Disordered" evidence="15">
    <location>
        <begin position="858"/>
        <end position="896"/>
    </location>
</feature>
<keyword evidence="12" id="KW-0472">Membrane</keyword>
<keyword evidence="6" id="KW-0479">Metal-binding</keyword>
<proteinExistence type="predicted"/>
<dbReference type="GO" id="GO:0019369">
    <property type="term" value="P:arachidonate metabolic process"/>
    <property type="evidence" value="ECO:0007669"/>
    <property type="project" value="TreeGrafter"/>
</dbReference>
<organism evidence="17 18">
    <name type="scientific">Batrachochytrium dendrobatidis (strain JEL423)</name>
    <dbReference type="NCBI Taxonomy" id="403673"/>
    <lineage>
        <taxon>Eukaryota</taxon>
        <taxon>Fungi</taxon>
        <taxon>Fungi incertae sedis</taxon>
        <taxon>Chytridiomycota</taxon>
        <taxon>Chytridiomycota incertae sedis</taxon>
        <taxon>Chytridiomycetes</taxon>
        <taxon>Rhizophydiales</taxon>
        <taxon>Rhizophydiales incertae sedis</taxon>
        <taxon>Batrachochytrium</taxon>
    </lineage>
</organism>
<keyword evidence="10" id="KW-1133">Transmembrane helix</keyword>
<name>A0A177WE12_BATDL</name>
<dbReference type="InterPro" id="IPR029058">
    <property type="entry name" value="AB_hydrolase_fold"/>
</dbReference>
<evidence type="ECO:0000256" key="2">
    <source>
        <dbReference type="ARBA" id="ARBA00004651"/>
    </source>
</evidence>
<evidence type="ECO:0000256" key="14">
    <source>
        <dbReference type="ARBA" id="ARBA00026104"/>
    </source>
</evidence>
<evidence type="ECO:0000256" key="6">
    <source>
        <dbReference type="ARBA" id="ARBA00022723"/>
    </source>
</evidence>
<evidence type="ECO:0000256" key="1">
    <source>
        <dbReference type="ARBA" id="ARBA00001913"/>
    </source>
</evidence>
<comment type="catalytic activity">
    <reaction evidence="13">
        <text>a 1,2-diacyl-sn-glycerol + H2O = a 2-acylglycerol + a fatty acid + H(+)</text>
        <dbReference type="Rhea" id="RHEA:33275"/>
        <dbReference type="ChEBI" id="CHEBI:15377"/>
        <dbReference type="ChEBI" id="CHEBI:15378"/>
        <dbReference type="ChEBI" id="CHEBI:17389"/>
        <dbReference type="ChEBI" id="CHEBI:17815"/>
        <dbReference type="ChEBI" id="CHEBI:28868"/>
        <dbReference type="EC" id="3.1.1.116"/>
    </reaction>
    <physiologicalReaction direction="left-to-right" evidence="13">
        <dbReference type="Rhea" id="RHEA:33276"/>
    </physiologicalReaction>
</comment>
<dbReference type="SUPFAM" id="SSF53474">
    <property type="entry name" value="alpha/beta-Hydrolases"/>
    <property type="match status" value="1"/>
</dbReference>
<dbReference type="VEuPathDB" id="FungiDB:BDEG_22231"/>
<keyword evidence="9" id="KW-0442">Lipid degradation</keyword>
<keyword evidence="4" id="KW-0597">Phosphoprotein</keyword>
<dbReference type="GO" id="GO:0016298">
    <property type="term" value="F:lipase activity"/>
    <property type="evidence" value="ECO:0007669"/>
    <property type="project" value="TreeGrafter"/>
</dbReference>
<evidence type="ECO:0000256" key="11">
    <source>
        <dbReference type="ARBA" id="ARBA00023098"/>
    </source>
</evidence>
<evidence type="ECO:0000259" key="16">
    <source>
        <dbReference type="Pfam" id="PF01764"/>
    </source>
</evidence>
<evidence type="ECO:0000256" key="12">
    <source>
        <dbReference type="ARBA" id="ARBA00023136"/>
    </source>
</evidence>
<evidence type="ECO:0000256" key="13">
    <source>
        <dbReference type="ARBA" id="ARBA00024531"/>
    </source>
</evidence>
<dbReference type="eggNOG" id="KOG2088">
    <property type="taxonomic scope" value="Eukaryota"/>
</dbReference>
<keyword evidence="7" id="KW-0378">Hydrolase</keyword>
<dbReference type="AlphaFoldDB" id="A0A177WE12"/>
<dbReference type="EC" id="3.1.1.116" evidence="14"/>
<keyword evidence="5" id="KW-0812">Transmembrane</keyword>
<dbReference type="InterPro" id="IPR052214">
    <property type="entry name" value="DAG_Lipase-Related"/>
</dbReference>
<comment type="cofactor">
    <cofactor evidence="1">
        <name>Ca(2+)</name>
        <dbReference type="ChEBI" id="CHEBI:29108"/>
    </cofactor>
</comment>